<dbReference type="Gene3D" id="3.30.1490.20">
    <property type="entry name" value="ATP-grasp fold, A domain"/>
    <property type="match status" value="1"/>
</dbReference>
<protein>
    <recommendedName>
        <fullName evidence="2 10">Phosphoribosylamine--glycine ligase</fullName>
        <ecNumber evidence="2 10">6.3.4.13</ecNumber>
    </recommendedName>
    <alternativeName>
        <fullName evidence="10">GARS</fullName>
    </alternativeName>
    <alternativeName>
        <fullName evidence="8 10">Glycinamide ribonucleotide synthetase</fullName>
    </alternativeName>
    <alternativeName>
        <fullName evidence="9 10">Phosphoribosylglycinamide synthetase</fullName>
    </alternativeName>
</protein>
<evidence type="ECO:0000313" key="14">
    <source>
        <dbReference type="Proteomes" id="UP000183317"/>
    </source>
</evidence>
<gene>
    <name evidence="10" type="primary">purD</name>
    <name evidence="13" type="ORF">A3J13_01895</name>
</gene>
<organism evidence="13 14">
    <name type="scientific">Candidatus Daviesbacteria bacterium RIFCSPLOWO2_02_FULL_36_8</name>
    <dbReference type="NCBI Taxonomy" id="1797793"/>
    <lineage>
        <taxon>Bacteria</taxon>
        <taxon>Candidatus Daviesiibacteriota</taxon>
    </lineage>
</organism>
<dbReference type="EMBL" id="MFDU01000026">
    <property type="protein sequence ID" value="OGE64260.1"/>
    <property type="molecule type" value="Genomic_DNA"/>
</dbReference>
<dbReference type="Pfam" id="PF01071">
    <property type="entry name" value="GARS_A"/>
    <property type="match status" value="1"/>
</dbReference>
<evidence type="ECO:0000256" key="3">
    <source>
        <dbReference type="ARBA" id="ARBA00022598"/>
    </source>
</evidence>
<dbReference type="SUPFAM" id="SSF56059">
    <property type="entry name" value="Glutathione synthetase ATP-binding domain-like"/>
    <property type="match status" value="1"/>
</dbReference>
<comment type="catalytic activity">
    <reaction evidence="10">
        <text>5-phospho-beta-D-ribosylamine + glycine + ATP = N(1)-(5-phospho-beta-D-ribosyl)glycinamide + ADP + phosphate + H(+)</text>
        <dbReference type="Rhea" id="RHEA:17453"/>
        <dbReference type="ChEBI" id="CHEBI:15378"/>
        <dbReference type="ChEBI" id="CHEBI:30616"/>
        <dbReference type="ChEBI" id="CHEBI:43474"/>
        <dbReference type="ChEBI" id="CHEBI:57305"/>
        <dbReference type="ChEBI" id="CHEBI:58681"/>
        <dbReference type="ChEBI" id="CHEBI:143788"/>
        <dbReference type="ChEBI" id="CHEBI:456216"/>
        <dbReference type="EC" id="6.3.4.13"/>
    </reaction>
</comment>
<dbReference type="NCBIfam" id="TIGR00877">
    <property type="entry name" value="purD"/>
    <property type="match status" value="1"/>
</dbReference>
<dbReference type="InterPro" id="IPR013815">
    <property type="entry name" value="ATP_grasp_subdomain_1"/>
</dbReference>
<dbReference type="InterPro" id="IPR020560">
    <property type="entry name" value="PRibGlycinamide_synth_C-dom"/>
</dbReference>
<keyword evidence="4 11" id="KW-0547">Nucleotide-binding</keyword>
<dbReference type="SUPFAM" id="SSF52440">
    <property type="entry name" value="PreATP-grasp domain"/>
    <property type="match status" value="1"/>
</dbReference>
<dbReference type="PANTHER" id="PTHR43472">
    <property type="entry name" value="PHOSPHORIBOSYLAMINE--GLYCINE LIGASE"/>
    <property type="match status" value="1"/>
</dbReference>
<dbReference type="PROSITE" id="PS50975">
    <property type="entry name" value="ATP_GRASP"/>
    <property type="match status" value="1"/>
</dbReference>
<dbReference type="Pfam" id="PF02844">
    <property type="entry name" value="GARS_N"/>
    <property type="match status" value="1"/>
</dbReference>
<name>A0A1F5MG39_9BACT</name>
<reference evidence="13 14" key="1">
    <citation type="journal article" date="2016" name="Nat. Commun.">
        <title>Thousands of microbial genomes shed light on interconnected biogeochemical processes in an aquifer system.</title>
        <authorList>
            <person name="Anantharaman K."/>
            <person name="Brown C.T."/>
            <person name="Hug L.A."/>
            <person name="Sharon I."/>
            <person name="Castelle C.J."/>
            <person name="Probst A.J."/>
            <person name="Thomas B.C."/>
            <person name="Singh A."/>
            <person name="Wilkins M.J."/>
            <person name="Karaoz U."/>
            <person name="Brodie E.L."/>
            <person name="Williams K.H."/>
            <person name="Hubbard S.S."/>
            <person name="Banfield J.F."/>
        </authorList>
    </citation>
    <scope>NUCLEOTIDE SEQUENCE [LARGE SCALE GENOMIC DNA]</scope>
</reference>
<dbReference type="Proteomes" id="UP000183317">
    <property type="component" value="Unassembled WGS sequence"/>
</dbReference>
<keyword evidence="6 11" id="KW-0067">ATP-binding</keyword>
<dbReference type="Gene3D" id="3.90.600.10">
    <property type="entry name" value="Phosphoribosylglycinamide synthetase, C-terminal domain"/>
    <property type="match status" value="1"/>
</dbReference>
<sequence>MNVLVIGQNGREHALALSYAKSSRVEKVIMTPGNGLTDFKNPTQVFSSKIKNYPEVGMMDFEKIVEVIRREKIDLVDVGQDDIIAAGYVDKFKELGIVAFGPTQKASQLEWDKKWARDFMVKYNLPIPKFESFIDTKKAIDYINSKPEQLLFIKAAGLAFGKGVIRAENRKEAIEAVNQMSGFGKSGETFLIEEALIGEEFSLFAICSGEDFCIAKTAQDHKRIYDGDKGPNTGGVGSVAPTGVLSEQEINEVAEKIIKPTLLGMKKEDRYYSGILYLGGMKTKDGVKIIEFNCRWGDPEAEVILSSIQTDYLEVVEAVINKNLKHIKIDFDDKVRVSVAGCAKGYPEDYSAVKGKEIIGLKEAINIPGISIFGSGVKREGDKLLSNGGRAFYVVGEGEDIKEAREKAYSAMKLISIEGDNLHYRTDIGWRDVERLK</sequence>
<dbReference type="Gene3D" id="3.30.470.20">
    <property type="entry name" value="ATP-grasp fold, B domain"/>
    <property type="match status" value="1"/>
</dbReference>
<dbReference type="Gene3D" id="3.40.50.20">
    <property type="match status" value="1"/>
</dbReference>
<evidence type="ECO:0000256" key="11">
    <source>
        <dbReference type="PROSITE-ProRule" id="PRU00409"/>
    </source>
</evidence>
<dbReference type="InterPro" id="IPR020562">
    <property type="entry name" value="PRibGlycinamide_synth_N"/>
</dbReference>
<dbReference type="InterPro" id="IPR037123">
    <property type="entry name" value="PRibGlycinamide_synth_C_sf"/>
</dbReference>
<dbReference type="SMART" id="SM01209">
    <property type="entry name" value="GARS_A"/>
    <property type="match status" value="1"/>
</dbReference>
<dbReference type="UniPathway" id="UPA00074">
    <property type="reaction ID" value="UER00125"/>
</dbReference>
<evidence type="ECO:0000313" key="13">
    <source>
        <dbReference type="EMBL" id="OGE64260.1"/>
    </source>
</evidence>
<evidence type="ECO:0000256" key="6">
    <source>
        <dbReference type="ARBA" id="ARBA00022840"/>
    </source>
</evidence>
<keyword evidence="5 10" id="KW-0658">Purine biosynthesis</keyword>
<evidence type="ECO:0000256" key="4">
    <source>
        <dbReference type="ARBA" id="ARBA00022741"/>
    </source>
</evidence>
<dbReference type="Pfam" id="PF02843">
    <property type="entry name" value="GARS_C"/>
    <property type="match status" value="1"/>
</dbReference>
<dbReference type="EC" id="6.3.4.13" evidence="2 10"/>
<evidence type="ECO:0000259" key="12">
    <source>
        <dbReference type="PROSITE" id="PS50975"/>
    </source>
</evidence>
<dbReference type="SMART" id="SM01210">
    <property type="entry name" value="GARS_C"/>
    <property type="match status" value="1"/>
</dbReference>
<dbReference type="HAMAP" id="MF_00138">
    <property type="entry name" value="GARS"/>
    <property type="match status" value="1"/>
</dbReference>
<dbReference type="GO" id="GO:0004637">
    <property type="term" value="F:phosphoribosylamine-glycine ligase activity"/>
    <property type="evidence" value="ECO:0007669"/>
    <property type="project" value="UniProtKB-UniRule"/>
</dbReference>
<dbReference type="GO" id="GO:0006189">
    <property type="term" value="P:'de novo' IMP biosynthetic process"/>
    <property type="evidence" value="ECO:0007669"/>
    <property type="project" value="UniProtKB-UniRule"/>
</dbReference>
<dbReference type="InterPro" id="IPR011761">
    <property type="entry name" value="ATP-grasp"/>
</dbReference>
<comment type="caution">
    <text evidence="13">The sequence shown here is derived from an EMBL/GenBank/DDBJ whole genome shotgun (WGS) entry which is preliminary data.</text>
</comment>
<evidence type="ECO:0000256" key="8">
    <source>
        <dbReference type="ARBA" id="ARBA00042242"/>
    </source>
</evidence>
<accession>A0A1F5MG39</accession>
<dbReference type="AlphaFoldDB" id="A0A1F5MG39"/>
<comment type="similarity">
    <text evidence="7 10">Belongs to the GARS family.</text>
</comment>
<evidence type="ECO:0000256" key="5">
    <source>
        <dbReference type="ARBA" id="ARBA00022755"/>
    </source>
</evidence>
<dbReference type="InterPro" id="IPR011054">
    <property type="entry name" value="Rudment_hybrid_motif"/>
</dbReference>
<dbReference type="InterPro" id="IPR016185">
    <property type="entry name" value="PreATP-grasp_dom_sf"/>
</dbReference>
<dbReference type="InterPro" id="IPR020561">
    <property type="entry name" value="PRibGlycinamid_synth_ATP-grasp"/>
</dbReference>
<dbReference type="InterPro" id="IPR000115">
    <property type="entry name" value="PRibGlycinamide_synth"/>
</dbReference>
<keyword evidence="3 10" id="KW-0436">Ligase</keyword>
<evidence type="ECO:0000256" key="2">
    <source>
        <dbReference type="ARBA" id="ARBA00013255"/>
    </source>
</evidence>
<proteinExistence type="inferred from homology"/>
<evidence type="ECO:0000256" key="7">
    <source>
        <dbReference type="ARBA" id="ARBA00038345"/>
    </source>
</evidence>
<dbReference type="GO" id="GO:0009113">
    <property type="term" value="P:purine nucleobase biosynthetic process"/>
    <property type="evidence" value="ECO:0007669"/>
    <property type="project" value="InterPro"/>
</dbReference>
<comment type="pathway">
    <text evidence="1 10">Purine metabolism; IMP biosynthesis via de novo pathway; N(1)-(5-phospho-D-ribosyl)glycinamide from 5-phospho-alpha-D-ribose 1-diphosphate: step 2/2.</text>
</comment>
<dbReference type="GO" id="GO:0046872">
    <property type="term" value="F:metal ion binding"/>
    <property type="evidence" value="ECO:0007669"/>
    <property type="project" value="InterPro"/>
</dbReference>
<evidence type="ECO:0000256" key="9">
    <source>
        <dbReference type="ARBA" id="ARBA00042864"/>
    </source>
</evidence>
<dbReference type="PANTHER" id="PTHR43472:SF1">
    <property type="entry name" value="PHOSPHORIBOSYLAMINE--GLYCINE LIGASE, CHLOROPLASTIC"/>
    <property type="match status" value="1"/>
</dbReference>
<dbReference type="GO" id="GO:0005524">
    <property type="term" value="F:ATP binding"/>
    <property type="evidence" value="ECO:0007669"/>
    <property type="project" value="UniProtKB-UniRule"/>
</dbReference>
<evidence type="ECO:0000256" key="1">
    <source>
        <dbReference type="ARBA" id="ARBA00005174"/>
    </source>
</evidence>
<evidence type="ECO:0000256" key="10">
    <source>
        <dbReference type="HAMAP-Rule" id="MF_00138"/>
    </source>
</evidence>
<dbReference type="SUPFAM" id="SSF51246">
    <property type="entry name" value="Rudiment single hybrid motif"/>
    <property type="match status" value="1"/>
</dbReference>
<feature type="domain" description="ATP-grasp" evidence="12">
    <location>
        <begin position="117"/>
        <end position="321"/>
    </location>
</feature>